<accession>A0ABY9F5F3</accession>
<evidence type="ECO:0000313" key="2">
    <source>
        <dbReference type="EMBL" id="WLG98858.1"/>
    </source>
</evidence>
<dbReference type="PANTHER" id="PTHR22893:SF91">
    <property type="entry name" value="NADPH DEHYDROGENASE 2-RELATED"/>
    <property type="match status" value="1"/>
</dbReference>
<dbReference type="SUPFAM" id="SSF51395">
    <property type="entry name" value="FMN-linked oxidoreductases"/>
    <property type="match status" value="1"/>
</dbReference>
<reference evidence="2 3" key="1">
    <citation type="submission" date="2023-02" db="EMBL/GenBank/DDBJ databases">
        <title>Evolution of Hrp T3SS in non-pathogenic Pseudomonas fluorescens.</title>
        <authorList>
            <person name="Liao K."/>
            <person name="Wei H."/>
            <person name="Gu Y."/>
        </authorList>
    </citation>
    <scope>NUCLEOTIDE SEQUENCE [LARGE SCALE GENOMIC DNA]</scope>
    <source>
        <strain evidence="2 3">FP2034</strain>
    </source>
</reference>
<dbReference type="InterPro" id="IPR001155">
    <property type="entry name" value="OxRdtase_FMN_N"/>
</dbReference>
<dbReference type="EMBL" id="CP117451">
    <property type="protein sequence ID" value="WLG98858.1"/>
    <property type="molecule type" value="Genomic_DNA"/>
</dbReference>
<protein>
    <submittedName>
        <fullName evidence="2">Alkene reductase</fullName>
    </submittedName>
</protein>
<dbReference type="InterPro" id="IPR045247">
    <property type="entry name" value="Oye-like"/>
</dbReference>
<feature type="domain" description="NADH:flavin oxidoreductase/NADH oxidase N-terminal" evidence="1">
    <location>
        <begin position="4"/>
        <end position="335"/>
    </location>
</feature>
<keyword evidence="3" id="KW-1185">Reference proteome</keyword>
<dbReference type="InterPro" id="IPR013785">
    <property type="entry name" value="Aldolase_TIM"/>
</dbReference>
<dbReference type="CDD" id="cd02933">
    <property type="entry name" value="OYE_like_FMN"/>
    <property type="match status" value="1"/>
</dbReference>
<dbReference type="Pfam" id="PF00724">
    <property type="entry name" value="Oxidored_FMN"/>
    <property type="match status" value="1"/>
</dbReference>
<name>A0ABY9F5F3_9PSED</name>
<dbReference type="Proteomes" id="UP001224838">
    <property type="component" value="Chromosome"/>
</dbReference>
<proteinExistence type="predicted"/>
<dbReference type="Gene3D" id="3.20.20.70">
    <property type="entry name" value="Aldolase class I"/>
    <property type="match status" value="1"/>
</dbReference>
<dbReference type="RefSeq" id="WP_122565652.1">
    <property type="nucleotide sequence ID" value="NZ_CP117451.1"/>
</dbReference>
<organism evidence="2 3">
    <name type="scientific">Pseudomonas beijingensis</name>
    <dbReference type="NCBI Taxonomy" id="2954101"/>
    <lineage>
        <taxon>Bacteria</taxon>
        <taxon>Pseudomonadati</taxon>
        <taxon>Pseudomonadota</taxon>
        <taxon>Gammaproteobacteria</taxon>
        <taxon>Pseudomonadales</taxon>
        <taxon>Pseudomonadaceae</taxon>
        <taxon>Pseudomonas</taxon>
    </lineage>
</organism>
<sequence>MKPLFEHVVLGALKASNRIIMAPLTRARATREHVPTEIMAQYYAQRASAGLIIGEATGISRQGVGWPYAPGIWSEEQVNAWRPVTQAVHDKGGLIIAQLWHMGRMAHSAVTGQQPISSSATVMPGDAHTYDGKKPFELARPLTLEEIPSLIADYIHAAKNAVAAGFDGVQIHAANGQLMDQFLRDNSNMRTDEYGASVENRVRLLEQVTRAVADAVGANRTAVRLSPNGESYGVDDSDPVPLFTAAAKMLNDIGIAFLELREPPPNGTFGATDVPRLSPLIRKHFKGPIILNSDYDLTRAQADLQSGLADAISFGRPFLANPDLVDRLQKGAPLNDDNMETYYSQGAEGYIDYPTLAESQAPRP</sequence>
<dbReference type="PANTHER" id="PTHR22893">
    <property type="entry name" value="NADH OXIDOREDUCTASE-RELATED"/>
    <property type="match status" value="1"/>
</dbReference>
<evidence type="ECO:0000313" key="3">
    <source>
        <dbReference type="Proteomes" id="UP001224838"/>
    </source>
</evidence>
<evidence type="ECO:0000259" key="1">
    <source>
        <dbReference type="Pfam" id="PF00724"/>
    </source>
</evidence>
<gene>
    <name evidence="2" type="ORF">PSH92_15840</name>
</gene>